<protein>
    <submittedName>
        <fullName evidence="1">Uncharacterized protein</fullName>
    </submittedName>
</protein>
<comment type="caution">
    <text evidence="1">The sequence shown here is derived from an EMBL/GenBank/DDBJ whole genome shotgun (WGS) entry which is preliminary data.</text>
</comment>
<dbReference type="Proteomes" id="UP000231279">
    <property type="component" value="Unassembled WGS sequence"/>
</dbReference>
<keyword evidence="2" id="KW-1185">Reference proteome</keyword>
<reference evidence="2" key="1">
    <citation type="journal article" date="2018" name="Gigascience">
        <title>Genome assembly of the Pink Ipe (Handroanthus impetiginosus, Bignoniaceae), a highly valued, ecologically keystone Neotropical timber forest tree.</title>
        <authorList>
            <person name="Silva-Junior O.B."/>
            <person name="Grattapaglia D."/>
            <person name="Novaes E."/>
            <person name="Collevatti R.G."/>
        </authorList>
    </citation>
    <scope>NUCLEOTIDE SEQUENCE [LARGE SCALE GENOMIC DNA]</scope>
    <source>
        <strain evidence="2">cv. UFG-1</strain>
    </source>
</reference>
<accession>A0A2G9H0E8</accession>
<dbReference type="EMBL" id="NKXS01003061">
    <property type="protein sequence ID" value="PIN10992.1"/>
    <property type="molecule type" value="Genomic_DNA"/>
</dbReference>
<dbReference type="AlphaFoldDB" id="A0A2G9H0E8"/>
<organism evidence="1 2">
    <name type="scientific">Handroanthus impetiginosus</name>
    <dbReference type="NCBI Taxonomy" id="429701"/>
    <lineage>
        <taxon>Eukaryota</taxon>
        <taxon>Viridiplantae</taxon>
        <taxon>Streptophyta</taxon>
        <taxon>Embryophyta</taxon>
        <taxon>Tracheophyta</taxon>
        <taxon>Spermatophyta</taxon>
        <taxon>Magnoliopsida</taxon>
        <taxon>eudicotyledons</taxon>
        <taxon>Gunneridae</taxon>
        <taxon>Pentapetalae</taxon>
        <taxon>asterids</taxon>
        <taxon>lamiids</taxon>
        <taxon>Lamiales</taxon>
        <taxon>Bignoniaceae</taxon>
        <taxon>Crescentiina</taxon>
        <taxon>Tabebuia alliance</taxon>
        <taxon>Handroanthus</taxon>
    </lineage>
</organism>
<evidence type="ECO:0000313" key="1">
    <source>
        <dbReference type="EMBL" id="PIN10992.1"/>
    </source>
</evidence>
<proteinExistence type="predicted"/>
<gene>
    <name evidence="1" type="ORF">CDL12_16421</name>
</gene>
<name>A0A2G9H0E8_9LAMI</name>
<sequence>MPNDAKAIKILIFRPSLFLFHRMSTSKQSVGCVNKVLMMSSSGFHCHENNWNLKMYFEGNFLQPNL</sequence>
<evidence type="ECO:0000313" key="2">
    <source>
        <dbReference type="Proteomes" id="UP000231279"/>
    </source>
</evidence>